<feature type="domain" description="RecX third three-helical" evidence="5">
    <location>
        <begin position="101"/>
        <end position="139"/>
    </location>
</feature>
<dbReference type="EMBL" id="JAQOSO010000079">
    <property type="protein sequence ID" value="MDJ1175136.1"/>
    <property type="molecule type" value="Genomic_DNA"/>
</dbReference>
<evidence type="ECO:0000256" key="1">
    <source>
        <dbReference type="ARBA" id="ARBA00004496"/>
    </source>
</evidence>
<reference evidence="7 8" key="1">
    <citation type="submission" date="2023-01" db="EMBL/GenBank/DDBJ databases">
        <title>Novel diversity within Roseofilum (Cyanobacteria; Desertifilaceae) from marine benthic mats with descriptions of four novel species.</title>
        <authorList>
            <person name="Wang Y."/>
            <person name="Berthold D.E."/>
            <person name="Hu J."/>
            <person name="Lefler F.W."/>
            <person name="Laughinghouse H.D. IV."/>
        </authorList>
    </citation>
    <scope>NUCLEOTIDE SEQUENCE [LARGE SCALE GENOMIC DNA]</scope>
    <source>
        <strain evidence="7 8">BLCC-M114</strain>
    </source>
</reference>
<comment type="similarity">
    <text evidence="2">Belongs to the RecX family.</text>
</comment>
<proteinExistence type="inferred from homology"/>
<feature type="domain" description="RecX first three-helical" evidence="6">
    <location>
        <begin position="10"/>
        <end position="42"/>
    </location>
</feature>
<dbReference type="Proteomes" id="UP001235849">
    <property type="component" value="Unassembled WGS sequence"/>
</dbReference>
<name>A0ABT7B7L6_9CYAN</name>
<gene>
    <name evidence="7" type="ORF">PMG25_13625</name>
</gene>
<evidence type="ECO:0000259" key="6">
    <source>
        <dbReference type="Pfam" id="PF21982"/>
    </source>
</evidence>
<keyword evidence="8" id="KW-1185">Reference proteome</keyword>
<dbReference type="InterPro" id="IPR003783">
    <property type="entry name" value="Regulatory_RecX"/>
</dbReference>
<evidence type="ECO:0000313" key="8">
    <source>
        <dbReference type="Proteomes" id="UP001235849"/>
    </source>
</evidence>
<dbReference type="PANTHER" id="PTHR33602:SF1">
    <property type="entry name" value="REGULATORY PROTEIN RECX FAMILY PROTEIN"/>
    <property type="match status" value="1"/>
</dbReference>
<evidence type="ECO:0000259" key="5">
    <source>
        <dbReference type="Pfam" id="PF21981"/>
    </source>
</evidence>
<sequence length="153" mass="17817">MTCQTYLNLLLSRRDYSVKELEKKAQDKGFSLEEITEAIAHLQDLGYQSDRRLASNLIEGGKGKYGKAGIRRKCLNKGISPETFEQVWHQQPEPPDNLAETQALQAKVERKYKITDWTDLDRQTQAKVYRYLQYRGFNATEVLDYWRSPSSHD</sequence>
<keyword evidence="4" id="KW-0963">Cytoplasm</keyword>
<evidence type="ECO:0000313" key="7">
    <source>
        <dbReference type="EMBL" id="MDJ1175136.1"/>
    </source>
</evidence>
<comment type="caution">
    <text evidence="7">The sequence shown here is derived from an EMBL/GenBank/DDBJ whole genome shotgun (WGS) entry which is preliminary data.</text>
</comment>
<dbReference type="Gene3D" id="1.10.10.10">
    <property type="entry name" value="Winged helix-like DNA-binding domain superfamily/Winged helix DNA-binding domain"/>
    <property type="match status" value="2"/>
</dbReference>
<evidence type="ECO:0000256" key="3">
    <source>
        <dbReference type="ARBA" id="ARBA00018111"/>
    </source>
</evidence>
<evidence type="ECO:0000256" key="2">
    <source>
        <dbReference type="ARBA" id="ARBA00009695"/>
    </source>
</evidence>
<dbReference type="PANTHER" id="PTHR33602">
    <property type="entry name" value="REGULATORY PROTEIN RECX FAMILY PROTEIN"/>
    <property type="match status" value="1"/>
</dbReference>
<dbReference type="InterPro" id="IPR036388">
    <property type="entry name" value="WH-like_DNA-bd_sf"/>
</dbReference>
<comment type="subcellular location">
    <subcellularLocation>
        <location evidence="1">Cytoplasm</location>
    </subcellularLocation>
</comment>
<evidence type="ECO:0000256" key="4">
    <source>
        <dbReference type="ARBA" id="ARBA00022490"/>
    </source>
</evidence>
<dbReference type="InterPro" id="IPR053925">
    <property type="entry name" value="RecX_HTH_3rd"/>
</dbReference>
<organism evidence="7 8">
    <name type="scientific">Roseofilum capinflatum BLCC-M114</name>
    <dbReference type="NCBI Taxonomy" id="3022440"/>
    <lineage>
        <taxon>Bacteria</taxon>
        <taxon>Bacillati</taxon>
        <taxon>Cyanobacteriota</taxon>
        <taxon>Cyanophyceae</taxon>
        <taxon>Desertifilales</taxon>
        <taxon>Desertifilaceae</taxon>
        <taxon>Roseofilum</taxon>
        <taxon>Roseofilum capinflatum</taxon>
    </lineage>
</organism>
<accession>A0ABT7B7L6</accession>
<dbReference type="RefSeq" id="WP_283767442.1">
    <property type="nucleotide sequence ID" value="NZ_JAQOSO010000079.1"/>
</dbReference>
<dbReference type="Pfam" id="PF21982">
    <property type="entry name" value="RecX_HTH1"/>
    <property type="match status" value="1"/>
</dbReference>
<dbReference type="InterPro" id="IPR053926">
    <property type="entry name" value="RecX_HTH_1st"/>
</dbReference>
<protein>
    <recommendedName>
        <fullName evidence="3">Regulatory protein RecX</fullName>
    </recommendedName>
</protein>
<dbReference type="Pfam" id="PF21981">
    <property type="entry name" value="RecX_HTH3"/>
    <property type="match status" value="1"/>
</dbReference>